<evidence type="ECO:0000259" key="4">
    <source>
        <dbReference type="Pfam" id="PF13154"/>
    </source>
</evidence>
<dbReference type="AlphaFoldDB" id="A0A9X7XVL6"/>
<dbReference type="InterPro" id="IPR037238">
    <property type="entry name" value="YbiA-like_sf"/>
</dbReference>
<comment type="catalytic activity">
    <reaction evidence="2">
        <text>2,5-diamino-6-hydroxy-4-(5-phosphoribosylamino)-pyrimidine + H2O = 2,5,6-triamino-4-hydroxypyrimidine + D-ribose 5-phosphate</text>
        <dbReference type="Rhea" id="RHEA:23436"/>
        <dbReference type="ChEBI" id="CHEBI:15377"/>
        <dbReference type="ChEBI" id="CHEBI:58614"/>
        <dbReference type="ChEBI" id="CHEBI:78346"/>
        <dbReference type="ChEBI" id="CHEBI:137796"/>
    </reaction>
</comment>
<evidence type="ECO:0000313" key="5">
    <source>
        <dbReference type="EMBL" id="QIA88621.1"/>
    </source>
</evidence>
<dbReference type="SUPFAM" id="SSF143990">
    <property type="entry name" value="YbiA-like"/>
    <property type="match status" value="1"/>
</dbReference>
<feature type="domain" description="NADAR" evidence="3">
    <location>
        <begin position="16"/>
        <end position="166"/>
    </location>
</feature>
<dbReference type="Proteomes" id="UP000464749">
    <property type="component" value="Plasmid unnamed2"/>
</dbReference>
<sequence>MNVNEGNTYIAYNGASAPFSNFFVAPFEAKVINSNNSQQFQSVEQYFQYSKAILANDNHSAKQLLEETDGTQIKHIGRSIKNFSIVSKKWNEIKYDVLYEGMKAKFLQNQNLQKQLLLTRNKKLIEGNGYDSLYGAGIWTNQITDNNYGPGKNIQGQLLMKVRNELFNHRSLIKDKKNQKFKPNHFTSEQVQAANNANLLDFIEDNGVELRRVGHDSYKGVEHDSLVITPSKNSFYWNSMSTGGVGALDFAEKYLLANSSLNKGQKFQKAMEMVMESSAGQFIPHREEIRPFEFNKSQISSKFNQAYAYLTKTRKINPDLINQLHKAGIIEQNQYGDALFLWRDPVTNDVKGTSIQGTKINYQKYGKRGTLKKIEANSTKGYGFNFTVGKPENLYFFEAPIDAMSFYCLHPKIKNAQFIAMDGLKKNVFANYFQIAEKQLQQIGSGVKTVNFGVDNDSAGTNFIENFISTSNPVKYKVLVNSQGEKVPIKRCSPKEEIGKDWNEVLQNKFVNYRPKKLDFQKKQFKLSQEYVQSYAVKRIQTILNDYGLSGRYSKSTVNNDRITTYFGNPKTPEILGLSQVDSEDVLTATRSIAKGRLSQSKVLGKDIDPQRLANESLDFVLAKVISSDLQSPRFGTAHQRPTLNREQIISQVKQSKGYFKDKSEEINNFEITPELSRFHHILKKQDQLLNRKTSQLKVFESDSKTTVKGVVKKGDKQKDFLISLPDNLTNSEQLARIVNQQLLLQKKSIKRSFQNQLNRTNALSM</sequence>
<keyword evidence="5" id="KW-0614">Plasmid</keyword>
<dbReference type="Pfam" id="PF13154">
    <property type="entry name" value="DUF3991"/>
    <property type="match status" value="1"/>
</dbReference>
<protein>
    <submittedName>
        <fullName evidence="5">DUF1768 domain-containing protein</fullName>
    </submittedName>
</protein>
<organism evidence="5 6">
    <name type="scientific">Lactobacillus johnsonii</name>
    <dbReference type="NCBI Taxonomy" id="33959"/>
    <lineage>
        <taxon>Bacteria</taxon>
        <taxon>Bacillati</taxon>
        <taxon>Bacillota</taxon>
        <taxon>Bacilli</taxon>
        <taxon>Lactobacillales</taxon>
        <taxon>Lactobacillaceae</taxon>
        <taxon>Lactobacillus</taxon>
    </lineage>
</organism>
<evidence type="ECO:0000259" key="3">
    <source>
        <dbReference type="Pfam" id="PF08719"/>
    </source>
</evidence>
<dbReference type="Gene3D" id="3.40.1360.10">
    <property type="match status" value="1"/>
</dbReference>
<dbReference type="NCBIfam" id="TIGR02464">
    <property type="entry name" value="ribofla_fusion"/>
    <property type="match status" value="1"/>
</dbReference>
<dbReference type="InterPro" id="IPR025054">
    <property type="entry name" value="DUF3991"/>
</dbReference>
<dbReference type="Pfam" id="PF08719">
    <property type="entry name" value="NADAR"/>
    <property type="match status" value="1"/>
</dbReference>
<dbReference type="CDD" id="cd15457">
    <property type="entry name" value="NADAR"/>
    <property type="match status" value="1"/>
</dbReference>
<evidence type="ECO:0000256" key="2">
    <source>
        <dbReference type="ARBA" id="ARBA00000751"/>
    </source>
</evidence>
<comment type="catalytic activity">
    <reaction evidence="1">
        <text>5-amino-6-(5-phospho-D-ribosylamino)uracil + H2O = 5,6-diaminouracil + D-ribose 5-phosphate</text>
        <dbReference type="Rhea" id="RHEA:55020"/>
        <dbReference type="ChEBI" id="CHEBI:15377"/>
        <dbReference type="ChEBI" id="CHEBI:46252"/>
        <dbReference type="ChEBI" id="CHEBI:58453"/>
        <dbReference type="ChEBI" id="CHEBI:78346"/>
    </reaction>
</comment>
<dbReference type="InterPro" id="IPR012816">
    <property type="entry name" value="NADAR"/>
</dbReference>
<evidence type="ECO:0000256" key="1">
    <source>
        <dbReference type="ARBA" id="ARBA00000022"/>
    </source>
</evidence>
<evidence type="ECO:0000313" key="6">
    <source>
        <dbReference type="Proteomes" id="UP000464749"/>
    </source>
</evidence>
<geneLocation type="plasmid" evidence="5 6">
    <name>unnamed2</name>
</geneLocation>
<accession>A0A9X7XVL6</accession>
<dbReference type="Pfam" id="PF13155">
    <property type="entry name" value="Toprim_2"/>
    <property type="match status" value="1"/>
</dbReference>
<gene>
    <name evidence="5" type="ORF">FEE39_10285</name>
</gene>
<dbReference type="Gene3D" id="1.10.357.40">
    <property type="entry name" value="YbiA-like"/>
    <property type="match status" value="1"/>
</dbReference>
<feature type="domain" description="DUF3991" evidence="4">
    <location>
        <begin position="308"/>
        <end position="387"/>
    </location>
</feature>
<proteinExistence type="predicted"/>
<reference evidence="5 6" key="1">
    <citation type="submission" date="2019-06" db="EMBL/GenBank/DDBJ databases">
        <title>Whole genome sequencing of Lactobacillus johnsonii strain G2A.</title>
        <authorList>
            <person name="Conlan S."/>
            <person name="Thomas P.J."/>
            <person name="Mullikin J."/>
            <person name="Singer J."/>
            <person name="Weaver C."/>
            <person name="Segre J.A."/>
        </authorList>
    </citation>
    <scope>NUCLEOTIDE SEQUENCE [LARGE SCALE GENOMIC DNA]</scope>
    <source>
        <strain evidence="5 6">G2A</strain>
        <plasmid evidence="5 6">unnamed2</plasmid>
    </source>
</reference>
<name>A0A9X7XVL6_LACJH</name>
<dbReference type="RefSeq" id="WP_163588978.1">
    <property type="nucleotide sequence ID" value="NZ_CP040856.1"/>
</dbReference>
<dbReference type="EMBL" id="CP040856">
    <property type="protein sequence ID" value="QIA88621.1"/>
    <property type="molecule type" value="Genomic_DNA"/>
</dbReference>
<dbReference type="SUPFAM" id="SSF57783">
    <property type="entry name" value="Zinc beta-ribbon"/>
    <property type="match status" value="1"/>
</dbReference>